<dbReference type="KEGG" id="svf:NCTC3166_00593"/>
<dbReference type="Pfam" id="PF17774">
    <property type="entry name" value="YlmH_RBD"/>
    <property type="match status" value="1"/>
</dbReference>
<evidence type="ECO:0000313" key="4">
    <source>
        <dbReference type="Proteomes" id="UP000270025"/>
    </source>
</evidence>
<dbReference type="Pfam" id="PF21278">
    <property type="entry name" value="YlmH_1st"/>
    <property type="match status" value="1"/>
</dbReference>
<dbReference type="EMBL" id="LR134266">
    <property type="protein sequence ID" value="VED66782.1"/>
    <property type="molecule type" value="Genomic_DNA"/>
</dbReference>
<dbReference type="InterPro" id="IPR040591">
    <property type="entry name" value="RqcP2_RBD"/>
</dbReference>
<dbReference type="InterPro" id="IPR048443">
    <property type="entry name" value="RqcP2_N"/>
</dbReference>
<keyword evidence="4" id="KW-1185">Reference proteome</keyword>
<dbReference type="InterPro" id="IPR002942">
    <property type="entry name" value="S4_RNA-bd"/>
</dbReference>
<dbReference type="RefSeq" id="WP_126403905.1">
    <property type="nucleotide sequence ID" value="NZ_LR134266.1"/>
</dbReference>
<dbReference type="AlphaFoldDB" id="A0A3S4NCK9"/>
<sequence length="262" mass="30042">MTKGFYQHYSPEDHVFIDRVLELVARVEQQYSFELTSFLNPHQVDILRQIGAHHGLQVFSSAEIYPTEYARVILAPSYYQLEASDFEISLLEVLYPDKFYRLSHSQVLGSLLHQLGIERKSFGDILVGQGKIHIYVDERFSSYFKENLKKIAKASVKIREIDCRERITVDEPSKLKDLLVTSVRLDKLVASTFKLARSVAVQLVQSGQVKVNYATIDNPSRMIQVADLISVRKYGRFKILSENGLSKSGKYKLTVEVFSSRK</sequence>
<organism evidence="3 4">
    <name type="scientific">Streptococcus viridans</name>
    <dbReference type="NCBI Taxonomy" id="78535"/>
    <lineage>
        <taxon>Bacteria</taxon>
        <taxon>Bacillati</taxon>
        <taxon>Bacillota</taxon>
        <taxon>Bacilli</taxon>
        <taxon>Lactobacillales</taxon>
        <taxon>Streptococcaceae</taxon>
        <taxon>Streptococcus</taxon>
    </lineage>
</organism>
<dbReference type="CDD" id="cd00165">
    <property type="entry name" value="S4"/>
    <property type="match status" value="1"/>
</dbReference>
<reference evidence="3 4" key="1">
    <citation type="submission" date="2018-12" db="EMBL/GenBank/DDBJ databases">
        <authorList>
            <consortium name="Pathogen Informatics"/>
        </authorList>
    </citation>
    <scope>NUCLEOTIDE SEQUENCE [LARGE SCALE GENOMIC DNA]</scope>
    <source>
        <strain evidence="3 4">NCTC3166</strain>
    </source>
</reference>
<dbReference type="Pfam" id="PF01479">
    <property type="entry name" value="S4"/>
    <property type="match status" value="1"/>
</dbReference>
<name>A0A3S4NCK9_9STRE</name>
<dbReference type="SUPFAM" id="SSF55174">
    <property type="entry name" value="Alpha-L RNA-binding motif"/>
    <property type="match status" value="1"/>
</dbReference>
<dbReference type="Gene3D" id="3.30.1370.160">
    <property type="match status" value="1"/>
</dbReference>
<accession>A0A3S4NCK9</accession>
<dbReference type="Gene3D" id="3.10.290.10">
    <property type="entry name" value="RNA-binding S4 domain"/>
    <property type="match status" value="1"/>
</dbReference>
<evidence type="ECO:0000256" key="1">
    <source>
        <dbReference type="PROSITE-ProRule" id="PRU00182"/>
    </source>
</evidence>
<evidence type="ECO:0000313" key="3">
    <source>
        <dbReference type="EMBL" id="VED66782.1"/>
    </source>
</evidence>
<dbReference type="PANTHER" id="PTHR13633">
    <property type="entry name" value="MITOCHONDRIAL TRANSCRIPTION RESCUE FACTOR 1"/>
    <property type="match status" value="1"/>
</dbReference>
<evidence type="ECO:0000259" key="2">
    <source>
        <dbReference type="SMART" id="SM00363"/>
    </source>
</evidence>
<dbReference type="GO" id="GO:0003723">
    <property type="term" value="F:RNA binding"/>
    <property type="evidence" value="ECO:0007669"/>
    <property type="project" value="UniProtKB-KW"/>
</dbReference>
<dbReference type="Gene3D" id="3.30.70.330">
    <property type="match status" value="1"/>
</dbReference>
<dbReference type="PANTHER" id="PTHR13633:SF3">
    <property type="entry name" value="MITOCHONDRIAL TRANSCRIPTION RESCUE FACTOR 1"/>
    <property type="match status" value="1"/>
</dbReference>
<dbReference type="InterPro" id="IPR012677">
    <property type="entry name" value="Nucleotide-bd_a/b_plait_sf"/>
</dbReference>
<dbReference type="InterPro" id="IPR036986">
    <property type="entry name" value="S4_RNA-bd_sf"/>
</dbReference>
<protein>
    <submittedName>
        <fullName evidence="3">S4 domain-containing protein YlmH</fullName>
    </submittedName>
</protein>
<gene>
    <name evidence="3" type="primary">ylmH</name>
    <name evidence="3" type="ORF">NCTC3166_00593</name>
</gene>
<dbReference type="SMART" id="SM00363">
    <property type="entry name" value="S4"/>
    <property type="match status" value="1"/>
</dbReference>
<feature type="domain" description="RNA-binding S4" evidence="2">
    <location>
        <begin position="183"/>
        <end position="245"/>
    </location>
</feature>
<keyword evidence="1" id="KW-0694">RNA-binding</keyword>
<dbReference type="PROSITE" id="PS50889">
    <property type="entry name" value="S4"/>
    <property type="match status" value="1"/>
</dbReference>
<dbReference type="Proteomes" id="UP000270025">
    <property type="component" value="Chromosome"/>
</dbReference>
<proteinExistence type="predicted"/>